<dbReference type="GO" id="GO:0022857">
    <property type="term" value="F:transmembrane transporter activity"/>
    <property type="evidence" value="ECO:0007669"/>
    <property type="project" value="InterPro"/>
</dbReference>
<feature type="domain" description="ABC-type glycine betaine transport system substrate-binding" evidence="2">
    <location>
        <begin position="44"/>
        <end position="320"/>
    </location>
</feature>
<dbReference type="CDD" id="cd13616">
    <property type="entry name" value="PBP2_OsmF"/>
    <property type="match status" value="1"/>
</dbReference>
<sequence length="326" mass="34807">MFKVSPKMISLLLGGALLLSACSGGTKQETSNSAQADGASAIGKPVVVSSKIDTEGTLLGNIILLTLEANGIKTQDKLSLGGLPIVRKALISGEVDIVPEYTGNGAFMFSNGNEKSAEWKDLQNGYEKVKKLDYEANKLVWLTPAQANNTYALAVREDVAGPAHLKTMSDFGRWVANGGNVKMIASQEFTHLQGALPAFELTYGFKMKPEQMVIVSGGDTANTIKAASQQTNGVNTAMVYGTDGAIEPSNLRVMEDDKGTQVIYAPAPVIREEVLKAHPEIEVLLKPVFNSLNNEVLRGLNAKVQVNGEPSKAVALEYLKSKGLIK</sequence>
<dbReference type="Pfam" id="PF04069">
    <property type="entry name" value="OpuAC"/>
    <property type="match status" value="1"/>
</dbReference>
<evidence type="ECO:0000256" key="1">
    <source>
        <dbReference type="SAM" id="SignalP"/>
    </source>
</evidence>
<accession>A0A4R6YB55</accession>
<feature type="signal peptide" evidence="1">
    <location>
        <begin position="1"/>
        <end position="21"/>
    </location>
</feature>
<feature type="chain" id="PRO_5020559346" evidence="1">
    <location>
        <begin position="22"/>
        <end position="326"/>
    </location>
</feature>
<dbReference type="Proteomes" id="UP000294480">
    <property type="component" value="Unassembled WGS sequence"/>
</dbReference>
<comment type="caution">
    <text evidence="3">The sequence shown here is derived from an EMBL/GenBank/DDBJ whole genome shotgun (WGS) entry which is preliminary data.</text>
</comment>
<dbReference type="Gene3D" id="3.40.190.120">
    <property type="entry name" value="Osmoprotection protein (prox), domain 2"/>
    <property type="match status" value="1"/>
</dbReference>
<keyword evidence="4" id="KW-1185">Reference proteome</keyword>
<dbReference type="InterPro" id="IPR007210">
    <property type="entry name" value="ABC_Gly_betaine_transp_sub-bd"/>
</dbReference>
<keyword evidence="1" id="KW-0732">Signal</keyword>
<dbReference type="GO" id="GO:0043190">
    <property type="term" value="C:ATP-binding cassette (ABC) transporter complex"/>
    <property type="evidence" value="ECO:0007669"/>
    <property type="project" value="InterPro"/>
</dbReference>
<organism evidence="3 4">
    <name type="scientific">Hydromonas duriensis</name>
    <dbReference type="NCBI Taxonomy" id="1527608"/>
    <lineage>
        <taxon>Bacteria</taxon>
        <taxon>Pseudomonadati</taxon>
        <taxon>Pseudomonadota</taxon>
        <taxon>Betaproteobacteria</taxon>
        <taxon>Burkholderiales</taxon>
        <taxon>Burkholderiaceae</taxon>
        <taxon>Hydromonas</taxon>
    </lineage>
</organism>
<evidence type="ECO:0000259" key="2">
    <source>
        <dbReference type="Pfam" id="PF04069"/>
    </source>
</evidence>
<evidence type="ECO:0000313" key="3">
    <source>
        <dbReference type="EMBL" id="TDR32798.1"/>
    </source>
</evidence>
<proteinExistence type="predicted"/>
<gene>
    <name evidence="3" type="ORF">DFR44_10297</name>
</gene>
<evidence type="ECO:0000313" key="4">
    <source>
        <dbReference type="Proteomes" id="UP000294480"/>
    </source>
</evidence>
<protein>
    <submittedName>
        <fullName evidence="3">Osmoprotectant transport system substrate-binding protein</fullName>
    </submittedName>
</protein>
<dbReference type="PROSITE" id="PS51257">
    <property type="entry name" value="PROKAR_LIPOPROTEIN"/>
    <property type="match status" value="1"/>
</dbReference>
<dbReference type="SUPFAM" id="SSF53850">
    <property type="entry name" value="Periplasmic binding protein-like II"/>
    <property type="match status" value="1"/>
</dbReference>
<dbReference type="AlphaFoldDB" id="A0A4R6YB55"/>
<name>A0A4R6YB55_9BURK</name>
<dbReference type="Gene3D" id="3.40.190.10">
    <property type="entry name" value="Periplasmic binding protein-like II"/>
    <property type="match status" value="1"/>
</dbReference>
<dbReference type="EMBL" id="SNZE01000002">
    <property type="protein sequence ID" value="TDR32798.1"/>
    <property type="molecule type" value="Genomic_DNA"/>
</dbReference>
<dbReference type="RefSeq" id="WP_246012017.1">
    <property type="nucleotide sequence ID" value="NZ_SNZE01000002.1"/>
</dbReference>
<reference evidence="3 4" key="1">
    <citation type="submission" date="2019-03" db="EMBL/GenBank/DDBJ databases">
        <title>Genomic Encyclopedia of Type Strains, Phase IV (KMG-IV): sequencing the most valuable type-strain genomes for metagenomic binning, comparative biology and taxonomic classification.</title>
        <authorList>
            <person name="Goeker M."/>
        </authorList>
    </citation>
    <scope>NUCLEOTIDE SEQUENCE [LARGE SCALE GENOMIC DNA]</scope>
    <source>
        <strain evidence="3 4">DSM 102852</strain>
    </source>
</reference>